<accession>A0A0K8PT86</accession>
<keyword evidence="6" id="KW-1185">Reference proteome</keyword>
<dbReference type="PANTHER" id="PTHR30009:SF4">
    <property type="entry name" value="PTS SYSTEM N-ACETYLGLUCOSAMINE-SPECIFIC EIICBA COMPONENT"/>
    <property type="match status" value="1"/>
</dbReference>
<name>A0A0K8PT86_STRAJ</name>
<dbReference type="GO" id="GO:0015764">
    <property type="term" value="P:N-acetylglucosamine transport"/>
    <property type="evidence" value="ECO:0007669"/>
    <property type="project" value="TreeGrafter"/>
</dbReference>
<evidence type="ECO:0000313" key="6">
    <source>
        <dbReference type="Proteomes" id="UP000053859"/>
    </source>
</evidence>
<dbReference type="GO" id="GO:0005886">
    <property type="term" value="C:plasma membrane"/>
    <property type="evidence" value="ECO:0007669"/>
    <property type="project" value="TreeGrafter"/>
</dbReference>
<protein>
    <submittedName>
        <fullName evidence="5">PTS transmembrane component</fullName>
    </submittedName>
</protein>
<keyword evidence="4 5" id="KW-0812">Transmembrane</keyword>
<keyword evidence="1" id="KW-0813">Transport</keyword>
<dbReference type="EMBL" id="DF968357">
    <property type="protein sequence ID" value="GAP50923.1"/>
    <property type="molecule type" value="Genomic_DNA"/>
</dbReference>
<dbReference type="Proteomes" id="UP000053859">
    <property type="component" value="Unassembled WGS sequence"/>
</dbReference>
<evidence type="ECO:0000313" key="5">
    <source>
        <dbReference type="EMBL" id="GAP50923.1"/>
    </source>
</evidence>
<dbReference type="PATRIC" id="fig|146537.3.peg.6086"/>
<keyword evidence="4" id="KW-0472">Membrane</keyword>
<evidence type="ECO:0000256" key="4">
    <source>
        <dbReference type="SAM" id="Phobius"/>
    </source>
</evidence>
<keyword evidence="4" id="KW-1133">Transmembrane helix</keyword>
<evidence type="ECO:0000256" key="3">
    <source>
        <dbReference type="ARBA" id="ARBA00022683"/>
    </source>
</evidence>
<reference evidence="5" key="1">
    <citation type="journal article" date="2015" name="Genome Announc.">
        <title>Draft Genome Sequence of Thiostrepton-Producing Streptomyces azureus ATCC 14921.</title>
        <authorList>
            <person name="Sakihara K."/>
            <person name="Maeda J."/>
            <person name="Tashiro K."/>
            <person name="Fujino Y."/>
            <person name="Kuhara S."/>
            <person name="Ohshima T."/>
            <person name="Ogata S."/>
            <person name="Doi K."/>
        </authorList>
    </citation>
    <scope>NUCLEOTIDE SEQUENCE [LARGE SCALE GENOMIC DNA]</scope>
    <source>
        <strain evidence="5">ATCC14921</strain>
    </source>
</reference>
<evidence type="ECO:0000256" key="1">
    <source>
        <dbReference type="ARBA" id="ARBA00022448"/>
    </source>
</evidence>
<sequence length="95" mass="10702">MFGGIVTGSPAAFFWARFHRTRLVDWLGFFNGRRPVPVIVAFVAIVFAGLCPCVWPPVGITEPIDHSFLFIAPVLYAVHALLTLLYYVIFRFAIM</sequence>
<dbReference type="GO" id="GO:0090563">
    <property type="term" value="F:protein-phosphocysteine-sugar phosphotransferase activity"/>
    <property type="evidence" value="ECO:0007669"/>
    <property type="project" value="TreeGrafter"/>
</dbReference>
<keyword evidence="3" id="KW-0598">Phosphotransferase system</keyword>
<dbReference type="InterPro" id="IPR050429">
    <property type="entry name" value="PTS_Glucose_EIICBA"/>
</dbReference>
<feature type="transmembrane region" description="Helical" evidence="4">
    <location>
        <begin position="70"/>
        <end position="90"/>
    </location>
</feature>
<keyword evidence="2" id="KW-0762">Sugar transport</keyword>
<dbReference type="PANTHER" id="PTHR30009">
    <property type="entry name" value="CYTOCHROME C-TYPE SYNTHESIS PROTEIN AND PTS TRANSMEMBRANE COMPONENT"/>
    <property type="match status" value="1"/>
</dbReference>
<evidence type="ECO:0000256" key="2">
    <source>
        <dbReference type="ARBA" id="ARBA00022597"/>
    </source>
</evidence>
<dbReference type="AlphaFoldDB" id="A0A0K8PT86"/>
<feature type="transmembrane region" description="Helical" evidence="4">
    <location>
        <begin position="36"/>
        <end position="58"/>
    </location>
</feature>
<gene>
    <name evidence="5" type="ORF">SAZU_5783</name>
</gene>
<proteinExistence type="predicted"/>
<dbReference type="GO" id="GO:0009401">
    <property type="term" value="P:phosphoenolpyruvate-dependent sugar phosphotransferase system"/>
    <property type="evidence" value="ECO:0007669"/>
    <property type="project" value="UniProtKB-KW"/>
</dbReference>
<organism evidence="5 6">
    <name type="scientific">Streptomyces azureus</name>
    <dbReference type="NCBI Taxonomy" id="146537"/>
    <lineage>
        <taxon>Bacteria</taxon>
        <taxon>Bacillati</taxon>
        <taxon>Actinomycetota</taxon>
        <taxon>Actinomycetes</taxon>
        <taxon>Kitasatosporales</taxon>
        <taxon>Streptomycetaceae</taxon>
        <taxon>Streptomyces</taxon>
    </lineage>
</organism>